<dbReference type="Proteomes" id="UP000184501">
    <property type="component" value="Unassembled WGS sequence"/>
</dbReference>
<dbReference type="InterPro" id="IPR024520">
    <property type="entry name" value="DUF3558"/>
</dbReference>
<name>A0A1M5NQ34_STRHI</name>
<dbReference type="AlphaFoldDB" id="A0A1M5NQ34"/>
<keyword evidence="3" id="KW-1185">Reference proteome</keyword>
<gene>
    <name evidence="2" type="ORF">SAMN05444320_11670</name>
</gene>
<evidence type="ECO:0000313" key="3">
    <source>
        <dbReference type="Proteomes" id="UP000184501"/>
    </source>
</evidence>
<sequence>MEGLDQCKVLTQEQQQQLGLDSPPRLITEGSPDKYGNKGCAFRRTRSEPWVSYLVVPRPQEGIEAWLDGKRRVQVSKLSVAGFGAVETRNGTTSCNIVVDVAERQSLDIQFRPDSTGFTVDQMCEKAKQGAELAMQTLLQR</sequence>
<evidence type="ECO:0000313" key="2">
    <source>
        <dbReference type="EMBL" id="SHG91608.1"/>
    </source>
</evidence>
<dbReference type="Pfam" id="PF12079">
    <property type="entry name" value="DUF3558"/>
    <property type="match status" value="1"/>
</dbReference>
<reference evidence="2 3" key="1">
    <citation type="submission" date="2016-11" db="EMBL/GenBank/DDBJ databases">
        <authorList>
            <person name="Jaros S."/>
            <person name="Januszkiewicz K."/>
            <person name="Wedrychowicz H."/>
        </authorList>
    </citation>
    <scope>NUCLEOTIDE SEQUENCE [LARGE SCALE GENOMIC DNA]</scope>
    <source>
        <strain evidence="2 3">DSM 44523</strain>
    </source>
</reference>
<evidence type="ECO:0000256" key="1">
    <source>
        <dbReference type="SAM" id="MobiDB-lite"/>
    </source>
</evidence>
<organism evidence="2 3">
    <name type="scientific">Streptoalloteichus hindustanus</name>
    <dbReference type="NCBI Taxonomy" id="2017"/>
    <lineage>
        <taxon>Bacteria</taxon>
        <taxon>Bacillati</taxon>
        <taxon>Actinomycetota</taxon>
        <taxon>Actinomycetes</taxon>
        <taxon>Pseudonocardiales</taxon>
        <taxon>Pseudonocardiaceae</taxon>
        <taxon>Streptoalloteichus</taxon>
    </lineage>
</organism>
<evidence type="ECO:0008006" key="4">
    <source>
        <dbReference type="Google" id="ProtNLM"/>
    </source>
</evidence>
<protein>
    <recommendedName>
        <fullName evidence="4">DUF3558 domain-containing protein</fullName>
    </recommendedName>
</protein>
<feature type="region of interest" description="Disordered" evidence="1">
    <location>
        <begin position="15"/>
        <end position="34"/>
    </location>
</feature>
<dbReference type="STRING" id="2017.SAMN05444320_11670"/>
<dbReference type="EMBL" id="FQVN01000016">
    <property type="protein sequence ID" value="SHG91608.1"/>
    <property type="molecule type" value="Genomic_DNA"/>
</dbReference>
<proteinExistence type="predicted"/>
<accession>A0A1M5NQ34</accession>